<proteinExistence type="predicted"/>
<accession>A0ABQ8SV93</accession>
<gene>
    <name evidence="1" type="ORF">ANN_17790</name>
</gene>
<reference evidence="1 2" key="1">
    <citation type="journal article" date="2022" name="Allergy">
        <title>Genome assembly and annotation of Periplaneta americana reveal a comprehensive cockroach allergen profile.</title>
        <authorList>
            <person name="Wang L."/>
            <person name="Xiong Q."/>
            <person name="Saelim N."/>
            <person name="Wang L."/>
            <person name="Nong W."/>
            <person name="Wan A.T."/>
            <person name="Shi M."/>
            <person name="Liu X."/>
            <person name="Cao Q."/>
            <person name="Hui J.H.L."/>
            <person name="Sookrung N."/>
            <person name="Leung T.F."/>
            <person name="Tungtrongchitr A."/>
            <person name="Tsui S.K.W."/>
        </authorList>
    </citation>
    <scope>NUCLEOTIDE SEQUENCE [LARGE SCALE GENOMIC DNA]</scope>
    <source>
        <strain evidence="1">PWHHKU_190912</strain>
    </source>
</reference>
<protein>
    <recommendedName>
        <fullName evidence="3">HAT C-terminal dimerisation domain-containing protein</fullName>
    </recommendedName>
</protein>
<keyword evidence="2" id="KW-1185">Reference proteome</keyword>
<evidence type="ECO:0000313" key="1">
    <source>
        <dbReference type="EMBL" id="KAJ4437645.1"/>
    </source>
</evidence>
<evidence type="ECO:0000313" key="2">
    <source>
        <dbReference type="Proteomes" id="UP001148838"/>
    </source>
</evidence>
<sequence length="211" mass="24647">MTDFVACAYDNLWWMGCILSMDVVDCEVTISFLHPAGSATYFSYPWKPDEEHHFRMKSRDSPSDISCFKFALITSVEVERSFSTTKNVLSDTLTMSIDNLKKHLVVACKQGKSAAVHECLFTYIYIRNIKSRRLRWAGHVARMGESRNAYSVLVGRPKGKRPLRRPRRRWEDNIKTDLSDVRYDDREWINLAQDKDQWRAYVRAAMNLRVP</sequence>
<dbReference type="EMBL" id="JAJSOF020000021">
    <property type="protein sequence ID" value="KAJ4437645.1"/>
    <property type="molecule type" value="Genomic_DNA"/>
</dbReference>
<comment type="caution">
    <text evidence="1">The sequence shown here is derived from an EMBL/GenBank/DDBJ whole genome shotgun (WGS) entry which is preliminary data.</text>
</comment>
<organism evidence="1 2">
    <name type="scientific">Periplaneta americana</name>
    <name type="common">American cockroach</name>
    <name type="synonym">Blatta americana</name>
    <dbReference type="NCBI Taxonomy" id="6978"/>
    <lineage>
        <taxon>Eukaryota</taxon>
        <taxon>Metazoa</taxon>
        <taxon>Ecdysozoa</taxon>
        <taxon>Arthropoda</taxon>
        <taxon>Hexapoda</taxon>
        <taxon>Insecta</taxon>
        <taxon>Pterygota</taxon>
        <taxon>Neoptera</taxon>
        <taxon>Polyneoptera</taxon>
        <taxon>Dictyoptera</taxon>
        <taxon>Blattodea</taxon>
        <taxon>Blattoidea</taxon>
        <taxon>Blattidae</taxon>
        <taxon>Blattinae</taxon>
        <taxon>Periplaneta</taxon>
    </lineage>
</organism>
<name>A0ABQ8SV93_PERAM</name>
<dbReference type="Proteomes" id="UP001148838">
    <property type="component" value="Unassembled WGS sequence"/>
</dbReference>
<evidence type="ECO:0008006" key="3">
    <source>
        <dbReference type="Google" id="ProtNLM"/>
    </source>
</evidence>